<name>A0ABR1E9G5_NECAM</name>
<evidence type="ECO:0000313" key="4">
    <source>
        <dbReference type="Proteomes" id="UP001303046"/>
    </source>
</evidence>
<evidence type="ECO:0000313" key="3">
    <source>
        <dbReference type="EMBL" id="KAK6759327.1"/>
    </source>
</evidence>
<keyword evidence="4" id="KW-1185">Reference proteome</keyword>
<gene>
    <name evidence="3" type="primary">Necator_chrX.g21277</name>
    <name evidence="3" type="ORF">RB195_021116</name>
</gene>
<dbReference type="Pfam" id="PF12572">
    <property type="entry name" value="DUF3752"/>
    <property type="match status" value="1"/>
</dbReference>
<dbReference type="InterPro" id="IPR046331">
    <property type="entry name" value="GPAM1-like"/>
</dbReference>
<feature type="compositionally biased region" description="Polar residues" evidence="1">
    <location>
        <begin position="262"/>
        <end position="272"/>
    </location>
</feature>
<dbReference type="Proteomes" id="UP001303046">
    <property type="component" value="Unassembled WGS sequence"/>
</dbReference>
<feature type="region of interest" description="Disordered" evidence="1">
    <location>
        <begin position="224"/>
        <end position="277"/>
    </location>
</feature>
<feature type="domain" description="DUF3752" evidence="2">
    <location>
        <begin position="330"/>
        <end position="445"/>
    </location>
</feature>
<sequence>MKKIRVQVRGGPRTRLYFITTQDIGNIAAKYRMQRSNSTNNQIYWIQCPTCEDWMHTECISNNVCPHDRTELGRSDACGLEFISSTRAGVSSRASNGSHDYVHATTKDDRRKIGKLIVSRVWRSPFMADNTTLSEIMVLLISFHIDDQLFLSVPIEEMATNNETTPLMSGSEDGNHVDCAVYGPVLPVSLGDKSLTEGKGIIGPELPKDAGRTIGPELPPGFVTDDTEEDDCYGPALPPAAESNDSKRWIGPSLPPDLDLGNDQNFGPTPIQSEYDDIGPMPVANVDKEEQALEYVKRRLELESKNAEEHKLVREEWITKMPKQGPIAGLTARTFKRTKDTSELDESWEDTPKTKRVMTQGKEPHSGYQEQKKAVTDQEHESSPHESLVEMHMKKREKASGTKLTTNSGERVPFNRDQDMGYCGKPAASAEELKKRAGELSARFGSKNYL</sequence>
<organism evidence="3 4">
    <name type="scientific">Necator americanus</name>
    <name type="common">Human hookworm</name>
    <dbReference type="NCBI Taxonomy" id="51031"/>
    <lineage>
        <taxon>Eukaryota</taxon>
        <taxon>Metazoa</taxon>
        <taxon>Ecdysozoa</taxon>
        <taxon>Nematoda</taxon>
        <taxon>Chromadorea</taxon>
        <taxon>Rhabditida</taxon>
        <taxon>Rhabditina</taxon>
        <taxon>Rhabditomorpha</taxon>
        <taxon>Strongyloidea</taxon>
        <taxon>Ancylostomatidae</taxon>
        <taxon>Bunostominae</taxon>
        <taxon>Necator</taxon>
    </lineage>
</organism>
<evidence type="ECO:0000259" key="2">
    <source>
        <dbReference type="Pfam" id="PF12572"/>
    </source>
</evidence>
<evidence type="ECO:0000256" key="1">
    <source>
        <dbReference type="SAM" id="MobiDB-lite"/>
    </source>
</evidence>
<proteinExistence type="predicted"/>
<dbReference type="InterPro" id="IPR022226">
    <property type="entry name" value="DUF3752"/>
</dbReference>
<comment type="caution">
    <text evidence="3">The sequence shown here is derived from an EMBL/GenBank/DDBJ whole genome shotgun (WGS) entry which is preliminary data.</text>
</comment>
<dbReference type="EMBL" id="JAVFWL010000006">
    <property type="protein sequence ID" value="KAK6759327.1"/>
    <property type="molecule type" value="Genomic_DNA"/>
</dbReference>
<feature type="compositionally biased region" description="Basic and acidic residues" evidence="1">
    <location>
        <begin position="362"/>
        <end position="392"/>
    </location>
</feature>
<dbReference type="PANTHER" id="PTHR46370:SF1">
    <property type="entry name" value="GPALPP MOTIFS-CONTAINING PROTEIN 1"/>
    <property type="match status" value="1"/>
</dbReference>
<dbReference type="PANTHER" id="PTHR46370">
    <property type="entry name" value="GPALPP MOTIFS-CONTAINING PROTEIN 1"/>
    <property type="match status" value="1"/>
</dbReference>
<accession>A0ABR1E9G5</accession>
<feature type="region of interest" description="Disordered" evidence="1">
    <location>
        <begin position="338"/>
        <end position="421"/>
    </location>
</feature>
<protein>
    <recommendedName>
        <fullName evidence="2">DUF3752 domain-containing protein</fullName>
    </recommendedName>
</protein>
<reference evidence="3 4" key="1">
    <citation type="submission" date="2023-08" db="EMBL/GenBank/DDBJ databases">
        <title>A Necator americanus chromosomal reference genome.</title>
        <authorList>
            <person name="Ilik V."/>
            <person name="Petrzelkova K.J."/>
            <person name="Pardy F."/>
            <person name="Fuh T."/>
            <person name="Niatou-Singa F.S."/>
            <person name="Gouil Q."/>
            <person name="Baker L."/>
            <person name="Ritchie M.E."/>
            <person name="Jex A.R."/>
            <person name="Gazzola D."/>
            <person name="Li H."/>
            <person name="Toshio Fujiwara R."/>
            <person name="Zhan B."/>
            <person name="Aroian R.V."/>
            <person name="Pafco B."/>
            <person name="Schwarz E.M."/>
        </authorList>
    </citation>
    <scope>NUCLEOTIDE SEQUENCE [LARGE SCALE GENOMIC DNA]</scope>
    <source>
        <strain evidence="3 4">Aroian</strain>
        <tissue evidence="3">Whole animal</tissue>
    </source>
</reference>